<keyword evidence="6 8" id="KW-1133">Transmembrane helix</keyword>
<feature type="transmembrane region" description="Helical" evidence="8">
    <location>
        <begin position="83"/>
        <end position="100"/>
    </location>
</feature>
<keyword evidence="11" id="KW-1185">Reference proteome</keyword>
<comment type="subcellular location">
    <subcellularLocation>
        <location evidence="1">Cell membrane</location>
        <topology evidence="1">Multi-pass membrane protein</topology>
    </subcellularLocation>
</comment>
<evidence type="ECO:0000259" key="9">
    <source>
        <dbReference type="PROSITE" id="PS50850"/>
    </source>
</evidence>
<dbReference type="InterPro" id="IPR050549">
    <property type="entry name" value="MFS_Trehalose_Transporter"/>
</dbReference>
<evidence type="ECO:0000256" key="2">
    <source>
        <dbReference type="ARBA" id="ARBA00022448"/>
    </source>
</evidence>
<feature type="transmembrane region" description="Helical" evidence="8">
    <location>
        <begin position="51"/>
        <end position="71"/>
    </location>
</feature>
<proteinExistence type="predicted"/>
<evidence type="ECO:0000256" key="8">
    <source>
        <dbReference type="SAM" id="Phobius"/>
    </source>
</evidence>
<feature type="transmembrane region" description="Helical" evidence="8">
    <location>
        <begin position="382"/>
        <end position="403"/>
    </location>
</feature>
<organism evidence="10 11">
    <name type="scientific">Cinara cedri</name>
    <dbReference type="NCBI Taxonomy" id="506608"/>
    <lineage>
        <taxon>Eukaryota</taxon>
        <taxon>Metazoa</taxon>
        <taxon>Ecdysozoa</taxon>
        <taxon>Arthropoda</taxon>
        <taxon>Hexapoda</taxon>
        <taxon>Insecta</taxon>
        <taxon>Pterygota</taxon>
        <taxon>Neoptera</taxon>
        <taxon>Paraneoptera</taxon>
        <taxon>Hemiptera</taxon>
        <taxon>Sternorrhyncha</taxon>
        <taxon>Aphidomorpha</taxon>
        <taxon>Aphidoidea</taxon>
        <taxon>Aphididae</taxon>
        <taxon>Lachninae</taxon>
        <taxon>Cinara</taxon>
    </lineage>
</organism>
<keyword evidence="7 8" id="KW-0472">Membrane</keyword>
<evidence type="ECO:0000256" key="4">
    <source>
        <dbReference type="ARBA" id="ARBA00022597"/>
    </source>
</evidence>
<evidence type="ECO:0000256" key="5">
    <source>
        <dbReference type="ARBA" id="ARBA00022692"/>
    </source>
</evidence>
<dbReference type="OrthoDB" id="4142200at2759"/>
<dbReference type="PROSITE" id="PS00217">
    <property type="entry name" value="SUGAR_TRANSPORT_2"/>
    <property type="match status" value="1"/>
</dbReference>
<feature type="transmembrane region" description="Helical" evidence="8">
    <location>
        <begin position="285"/>
        <end position="304"/>
    </location>
</feature>
<feature type="transmembrane region" description="Helical" evidence="8">
    <location>
        <begin position="345"/>
        <end position="370"/>
    </location>
</feature>
<dbReference type="Gene3D" id="1.20.1250.20">
    <property type="entry name" value="MFS general substrate transporter like domains"/>
    <property type="match status" value="1"/>
</dbReference>
<evidence type="ECO:0000256" key="7">
    <source>
        <dbReference type="ARBA" id="ARBA00023136"/>
    </source>
</evidence>
<feature type="transmembrane region" description="Helical" evidence="8">
    <location>
        <begin position="106"/>
        <end position="127"/>
    </location>
</feature>
<dbReference type="PROSITE" id="PS50850">
    <property type="entry name" value="MFS"/>
    <property type="match status" value="1"/>
</dbReference>
<accession>A0A5E4MEA1</accession>
<dbReference type="PANTHER" id="PTHR48021:SF46">
    <property type="entry name" value="MAJOR FACILITATOR SUPERFAMILY (MFS) PROFILE DOMAIN-CONTAINING PROTEIN"/>
    <property type="match status" value="1"/>
</dbReference>
<dbReference type="InterPro" id="IPR005829">
    <property type="entry name" value="Sugar_transporter_CS"/>
</dbReference>
<keyword evidence="3" id="KW-1003">Cell membrane</keyword>
<sequence>MFNSHVFRQIYVTLIASFSIFISGMWLGWPSSVVEKFIKHETDFNVNIDQLSWIVAMMDLGNIVSPLFAGYMMDTIGRKTSNVILGPLFIVAWLLAIYVPTPWALYTARLMAGLGKGISYTVVPIFVGEIASVKIRGALSTSFCVQLHLGFLFEAIVGPLVSYKTLNVVSATMPVLFFLVAVWIPESPYYLLKKNRPLEAAKCLQWFRHEDNIQAELQQMEVNMKNDTQNQSSVREMFSSRKNLRALGIVVVTCASQRAGGISCIYAYSSLILPDPAPVIGKSEYIMLFATLLVIVNFVGLALVDQVGRKPLLIFSQTGLGVICLLFALYFYANEHNDDVQIQYTWFPYLCHVLFSIIFAIGVGFMPVVFLGEMFPVNVRSYCSAIASITLSVCSFVTNKIFLLISRYYGYQIMFYVFAIINFASALYSYRYVIETKGKTFLEIQNFLEEIVNFTKSEKI</sequence>
<dbReference type="AlphaFoldDB" id="A0A5E4MEA1"/>
<dbReference type="PANTHER" id="PTHR48021">
    <property type="match status" value="1"/>
</dbReference>
<reference evidence="10 11" key="1">
    <citation type="submission" date="2019-08" db="EMBL/GenBank/DDBJ databases">
        <authorList>
            <person name="Alioto T."/>
            <person name="Alioto T."/>
            <person name="Gomez Garrido J."/>
        </authorList>
    </citation>
    <scope>NUCLEOTIDE SEQUENCE [LARGE SCALE GENOMIC DNA]</scope>
</reference>
<feature type="transmembrane region" description="Helical" evidence="8">
    <location>
        <begin position="246"/>
        <end position="273"/>
    </location>
</feature>
<dbReference type="GO" id="GO:0022857">
    <property type="term" value="F:transmembrane transporter activity"/>
    <property type="evidence" value="ECO:0007669"/>
    <property type="project" value="InterPro"/>
</dbReference>
<dbReference type="FunFam" id="1.20.1250.20:FF:000218">
    <property type="entry name" value="facilitated trehalose transporter Tret1"/>
    <property type="match status" value="1"/>
</dbReference>
<keyword evidence="2" id="KW-0813">Transport</keyword>
<feature type="transmembrane region" description="Helical" evidence="8">
    <location>
        <begin position="12"/>
        <end position="31"/>
    </location>
</feature>
<feature type="transmembrane region" description="Helical" evidence="8">
    <location>
        <begin position="139"/>
        <end position="160"/>
    </location>
</feature>
<dbReference type="InterPro" id="IPR020846">
    <property type="entry name" value="MFS_dom"/>
</dbReference>
<dbReference type="InterPro" id="IPR003663">
    <property type="entry name" value="Sugar/inositol_transpt"/>
</dbReference>
<dbReference type="Proteomes" id="UP000325440">
    <property type="component" value="Unassembled WGS sequence"/>
</dbReference>
<protein>
    <submittedName>
        <fullName evidence="10">Sugar transporter, conserved site,Major facilitator superfamily domain,Major facilitator, sugar</fullName>
    </submittedName>
</protein>
<evidence type="ECO:0000256" key="6">
    <source>
        <dbReference type="ARBA" id="ARBA00022989"/>
    </source>
</evidence>
<dbReference type="InterPro" id="IPR036259">
    <property type="entry name" value="MFS_trans_sf"/>
</dbReference>
<dbReference type="SUPFAM" id="SSF103473">
    <property type="entry name" value="MFS general substrate transporter"/>
    <property type="match status" value="1"/>
</dbReference>
<feature type="transmembrane region" description="Helical" evidence="8">
    <location>
        <begin position="409"/>
        <end position="430"/>
    </location>
</feature>
<dbReference type="GO" id="GO:0005886">
    <property type="term" value="C:plasma membrane"/>
    <property type="evidence" value="ECO:0007669"/>
    <property type="project" value="UniProtKB-SubCell"/>
</dbReference>
<dbReference type="EMBL" id="CABPRJ010000525">
    <property type="protein sequence ID" value="VVC30599.1"/>
    <property type="molecule type" value="Genomic_DNA"/>
</dbReference>
<name>A0A5E4MEA1_9HEMI</name>
<keyword evidence="4 10" id="KW-0762">Sugar transport</keyword>
<feature type="transmembrane region" description="Helical" evidence="8">
    <location>
        <begin position="166"/>
        <end position="184"/>
    </location>
</feature>
<gene>
    <name evidence="10" type="ORF">CINCED_3A003168</name>
</gene>
<dbReference type="Pfam" id="PF00083">
    <property type="entry name" value="Sugar_tr"/>
    <property type="match status" value="1"/>
</dbReference>
<evidence type="ECO:0000313" key="10">
    <source>
        <dbReference type="EMBL" id="VVC30599.1"/>
    </source>
</evidence>
<dbReference type="PRINTS" id="PR00171">
    <property type="entry name" value="SUGRTRNSPORT"/>
</dbReference>
<evidence type="ECO:0000313" key="11">
    <source>
        <dbReference type="Proteomes" id="UP000325440"/>
    </source>
</evidence>
<dbReference type="PROSITE" id="PS00216">
    <property type="entry name" value="SUGAR_TRANSPORT_1"/>
    <property type="match status" value="1"/>
</dbReference>
<feature type="domain" description="Major facilitator superfamily (MFS) profile" evidence="9">
    <location>
        <begin position="12"/>
        <end position="437"/>
    </location>
</feature>
<feature type="transmembrane region" description="Helical" evidence="8">
    <location>
        <begin position="311"/>
        <end position="333"/>
    </location>
</feature>
<evidence type="ECO:0000256" key="3">
    <source>
        <dbReference type="ARBA" id="ARBA00022475"/>
    </source>
</evidence>
<keyword evidence="5 8" id="KW-0812">Transmembrane</keyword>
<dbReference type="InterPro" id="IPR005828">
    <property type="entry name" value="MFS_sugar_transport-like"/>
</dbReference>
<evidence type="ECO:0000256" key="1">
    <source>
        <dbReference type="ARBA" id="ARBA00004651"/>
    </source>
</evidence>